<evidence type="ECO:0000259" key="9">
    <source>
        <dbReference type="PROSITE" id="PS50109"/>
    </source>
</evidence>
<dbReference type="PRINTS" id="PR00344">
    <property type="entry name" value="BCTRLSENSOR"/>
</dbReference>
<dbReference type="Proteomes" id="UP000630528">
    <property type="component" value="Unassembled WGS sequence"/>
</dbReference>
<dbReference type="Gene3D" id="3.30.565.10">
    <property type="entry name" value="Histidine kinase-like ATPase, C-terminal domain"/>
    <property type="match status" value="1"/>
</dbReference>
<dbReference type="InterPro" id="IPR003594">
    <property type="entry name" value="HATPase_dom"/>
</dbReference>
<dbReference type="GO" id="GO:0005886">
    <property type="term" value="C:plasma membrane"/>
    <property type="evidence" value="ECO:0007669"/>
    <property type="project" value="UniProtKB-SubCell"/>
</dbReference>
<dbReference type="Gene3D" id="3.40.50.2300">
    <property type="match status" value="2"/>
</dbReference>
<proteinExistence type="predicted"/>
<dbReference type="CDD" id="cd16922">
    <property type="entry name" value="HATPase_EvgS-ArcB-TorS-like"/>
    <property type="match status" value="1"/>
</dbReference>
<dbReference type="AlphaFoldDB" id="A0A934TU81"/>
<dbReference type="GO" id="GO:0009927">
    <property type="term" value="F:histidine phosphotransfer kinase activity"/>
    <property type="evidence" value="ECO:0007669"/>
    <property type="project" value="TreeGrafter"/>
</dbReference>
<accession>A0A934TU81</accession>
<comment type="catalytic activity">
    <reaction evidence="1">
        <text>ATP + protein L-histidine = ADP + protein N-phospho-L-histidine.</text>
        <dbReference type="EC" id="2.7.13.3"/>
    </reaction>
</comment>
<dbReference type="InterPro" id="IPR005467">
    <property type="entry name" value="His_kinase_dom"/>
</dbReference>
<evidence type="ECO:0000256" key="5">
    <source>
        <dbReference type="ARBA" id="ARBA00022679"/>
    </source>
</evidence>
<dbReference type="SMART" id="SM00388">
    <property type="entry name" value="HisKA"/>
    <property type="match status" value="1"/>
</dbReference>
<dbReference type="InterPro" id="IPR036890">
    <property type="entry name" value="HATPase_C_sf"/>
</dbReference>
<dbReference type="InterPro" id="IPR001789">
    <property type="entry name" value="Sig_transdc_resp-reg_receiver"/>
</dbReference>
<dbReference type="SUPFAM" id="SSF47384">
    <property type="entry name" value="Homodimeric domain of signal transducing histidine kinase"/>
    <property type="match status" value="1"/>
</dbReference>
<dbReference type="PANTHER" id="PTHR43047:SF72">
    <property type="entry name" value="OSMOSENSING HISTIDINE PROTEIN KINASE SLN1"/>
    <property type="match status" value="1"/>
</dbReference>
<keyword evidence="4 7" id="KW-0597">Phosphoprotein</keyword>
<feature type="domain" description="Response regulatory" evidence="10">
    <location>
        <begin position="1"/>
        <end position="106"/>
    </location>
</feature>
<evidence type="ECO:0000256" key="4">
    <source>
        <dbReference type="ARBA" id="ARBA00022553"/>
    </source>
</evidence>
<reference evidence="11" key="2">
    <citation type="submission" date="2021-01" db="EMBL/GenBank/DDBJ databases">
        <authorList>
            <person name="Kang M."/>
        </authorList>
    </citation>
    <scope>NUCLEOTIDE SEQUENCE</scope>
    <source>
        <strain evidence="11">KACC 17527</strain>
    </source>
</reference>
<dbReference type="CDD" id="cd17580">
    <property type="entry name" value="REC_2_DhkD-like"/>
    <property type="match status" value="1"/>
</dbReference>
<dbReference type="PANTHER" id="PTHR43047">
    <property type="entry name" value="TWO-COMPONENT HISTIDINE PROTEIN KINASE"/>
    <property type="match status" value="1"/>
</dbReference>
<comment type="subcellular location">
    <subcellularLocation>
        <location evidence="2">Cell inner membrane</location>
        <topology evidence="2">Multi-pass membrane protein</topology>
    </subcellularLocation>
</comment>
<dbReference type="EC" id="2.7.13.3" evidence="3"/>
<keyword evidence="12" id="KW-1185">Reference proteome</keyword>
<evidence type="ECO:0000256" key="2">
    <source>
        <dbReference type="ARBA" id="ARBA00004429"/>
    </source>
</evidence>
<comment type="caution">
    <text evidence="11">The sequence shown here is derived from an EMBL/GenBank/DDBJ whole genome shotgun (WGS) entry which is preliminary data.</text>
</comment>
<evidence type="ECO:0000259" key="10">
    <source>
        <dbReference type="PROSITE" id="PS50110"/>
    </source>
</evidence>
<feature type="modified residue" description="4-aspartylphosphate" evidence="7">
    <location>
        <position position="563"/>
    </location>
</feature>
<dbReference type="EMBL" id="JAEPWM010000007">
    <property type="protein sequence ID" value="MBK6007664.1"/>
    <property type="molecule type" value="Genomic_DNA"/>
</dbReference>
<organism evidence="11 12">
    <name type="scientific">Ramlibacter ginsenosidimutans</name>
    <dbReference type="NCBI Taxonomy" id="502333"/>
    <lineage>
        <taxon>Bacteria</taxon>
        <taxon>Pseudomonadati</taxon>
        <taxon>Pseudomonadota</taxon>
        <taxon>Betaproteobacteria</taxon>
        <taxon>Burkholderiales</taxon>
        <taxon>Comamonadaceae</taxon>
        <taxon>Ramlibacter</taxon>
    </lineage>
</organism>
<dbReference type="Gene3D" id="3.30.450.20">
    <property type="entry name" value="PAS domain"/>
    <property type="match status" value="1"/>
</dbReference>
<dbReference type="CDD" id="cd00082">
    <property type="entry name" value="HisKA"/>
    <property type="match status" value="1"/>
</dbReference>
<dbReference type="InterPro" id="IPR036097">
    <property type="entry name" value="HisK_dim/P_sf"/>
</dbReference>
<feature type="domain" description="Response regulatory" evidence="10">
    <location>
        <begin position="514"/>
        <end position="630"/>
    </location>
</feature>
<feature type="domain" description="Histidine kinase" evidence="9">
    <location>
        <begin position="274"/>
        <end position="492"/>
    </location>
</feature>
<dbReference type="SUPFAM" id="SSF52172">
    <property type="entry name" value="CheY-like"/>
    <property type="match status" value="2"/>
</dbReference>
<evidence type="ECO:0000313" key="11">
    <source>
        <dbReference type="EMBL" id="MBK6007664.1"/>
    </source>
</evidence>
<dbReference type="GO" id="GO:0000155">
    <property type="term" value="F:phosphorelay sensor kinase activity"/>
    <property type="evidence" value="ECO:0007669"/>
    <property type="project" value="InterPro"/>
</dbReference>
<dbReference type="Pfam" id="PF00512">
    <property type="entry name" value="HisKA"/>
    <property type="match status" value="1"/>
</dbReference>
<dbReference type="SUPFAM" id="SSF55874">
    <property type="entry name" value="ATPase domain of HSP90 chaperone/DNA topoisomerase II/histidine kinase"/>
    <property type="match status" value="1"/>
</dbReference>
<dbReference type="Gene3D" id="1.10.287.130">
    <property type="match status" value="1"/>
</dbReference>
<dbReference type="PROSITE" id="PS50109">
    <property type="entry name" value="HIS_KIN"/>
    <property type="match status" value="1"/>
</dbReference>
<keyword evidence="6" id="KW-0418">Kinase</keyword>
<name>A0A934TU81_9BURK</name>
<dbReference type="SUPFAM" id="SSF55785">
    <property type="entry name" value="PYP-like sensor domain (PAS domain)"/>
    <property type="match status" value="1"/>
</dbReference>
<gene>
    <name evidence="11" type="ORF">JJB11_16310</name>
</gene>
<protein>
    <recommendedName>
        <fullName evidence="3">histidine kinase</fullName>
        <ecNumber evidence="3">2.7.13.3</ecNumber>
    </recommendedName>
</protein>
<feature type="modified residue" description="4-aspartylphosphate" evidence="7">
    <location>
        <position position="38"/>
    </location>
</feature>
<dbReference type="SMART" id="SM00387">
    <property type="entry name" value="HATPase_c"/>
    <property type="match status" value="1"/>
</dbReference>
<evidence type="ECO:0000256" key="7">
    <source>
        <dbReference type="PROSITE-ProRule" id="PRU00169"/>
    </source>
</evidence>
<feature type="coiled-coil region" evidence="8">
    <location>
        <begin position="247"/>
        <end position="274"/>
    </location>
</feature>
<evidence type="ECO:0000256" key="1">
    <source>
        <dbReference type="ARBA" id="ARBA00000085"/>
    </source>
</evidence>
<dbReference type="InterPro" id="IPR004358">
    <property type="entry name" value="Sig_transdc_His_kin-like_C"/>
</dbReference>
<evidence type="ECO:0000256" key="3">
    <source>
        <dbReference type="ARBA" id="ARBA00012438"/>
    </source>
</evidence>
<dbReference type="InterPro" id="IPR003661">
    <property type="entry name" value="HisK_dim/P_dom"/>
</dbReference>
<dbReference type="Pfam" id="PF02518">
    <property type="entry name" value="HATPase_c"/>
    <property type="match status" value="1"/>
</dbReference>
<dbReference type="PROSITE" id="PS50110">
    <property type="entry name" value="RESPONSE_REGULATORY"/>
    <property type="match status" value="2"/>
</dbReference>
<sequence>MALEAALHSLGVNMVRAMSGEQALAALLKQDFAAVLLDVRMPGMDGFEVAREIRSRARSRFTPILFVTAGDDPDEAMLSAYALGAVDFLAKPLRSEVLKAKVGVFVELYRSKEELRLRERRDFEQRLEAKEERYRALFESIDEGFCVLKLLRGPDGQVRDFRYEEANEAFTMHTGVRDPVGKTARELSPAFQNEGFAVFDRVVRTGEATRFVQEQKTINRWFDIYASRLGGPGSDLVAVLFADITQRLLAEQDMRRLNEELAQANRRKTEFLATLAHELRNPLAPLSNGLHLMRMASTKPELLEKTRQMMERQIQHMVHLVDDLLDVARISTGKVELRRRHVDLREVIATAVETSASLIEAAGHKLDVDVPQQPLPLDADPTRIAQVVSNLLNNAAKYTPEGGRIGLKVRVEAGQAVLSVSDTGIGIAPDAIDKVFEMFAQVPSSAGKPQGGLGIGLSLVQSLVALHGGSVSAASPGSGQGSTFTVRLPLLPSTSEASSRMDTSPGSSHPGQLQVLVVDDNTDAAESLGVLLDIEGHAAHIAHTGAEALQLAQSQPLDVVFLDIGLPDMTGYDVARRMRLLPSMQKTLLVALTGWGTQDDRERTREAGFDRHLTKPAELPAVEELLRAAAQAKSTA</sequence>
<reference evidence="11" key="1">
    <citation type="journal article" date="2012" name="J. Microbiol. Biotechnol.">
        <title>Ramlibacter ginsenosidimutans sp. nov., with ginsenoside-converting activity.</title>
        <authorList>
            <person name="Wang L."/>
            <person name="An D.S."/>
            <person name="Kim S.G."/>
            <person name="Jin F.X."/>
            <person name="Kim S.C."/>
            <person name="Lee S.T."/>
            <person name="Im W.T."/>
        </authorList>
    </citation>
    <scope>NUCLEOTIDE SEQUENCE</scope>
    <source>
        <strain evidence="11">KACC 17527</strain>
    </source>
</reference>
<evidence type="ECO:0000256" key="6">
    <source>
        <dbReference type="ARBA" id="ARBA00022777"/>
    </source>
</evidence>
<dbReference type="SMART" id="SM00448">
    <property type="entry name" value="REC"/>
    <property type="match status" value="2"/>
</dbReference>
<dbReference type="InterPro" id="IPR035965">
    <property type="entry name" value="PAS-like_dom_sf"/>
</dbReference>
<evidence type="ECO:0000256" key="8">
    <source>
        <dbReference type="SAM" id="Coils"/>
    </source>
</evidence>
<dbReference type="Pfam" id="PF00072">
    <property type="entry name" value="Response_reg"/>
    <property type="match status" value="2"/>
</dbReference>
<evidence type="ECO:0000313" key="12">
    <source>
        <dbReference type="Proteomes" id="UP000630528"/>
    </source>
</evidence>
<keyword evidence="8" id="KW-0175">Coiled coil</keyword>
<dbReference type="InterPro" id="IPR011006">
    <property type="entry name" value="CheY-like_superfamily"/>
</dbReference>
<keyword evidence="5" id="KW-0808">Transferase</keyword>
<dbReference type="FunFam" id="3.30.565.10:FF:000006">
    <property type="entry name" value="Sensor histidine kinase WalK"/>
    <property type="match status" value="1"/>
</dbReference>